<evidence type="ECO:0000256" key="3">
    <source>
        <dbReference type="RuleBase" id="RU361235"/>
    </source>
</evidence>
<gene>
    <name evidence="5" type="ORF">SJI18_07915</name>
</gene>
<keyword evidence="6" id="KW-1185">Reference proteome</keyword>
<dbReference type="InterPro" id="IPR002018">
    <property type="entry name" value="CarbesteraseB"/>
</dbReference>
<dbReference type="Gene3D" id="3.40.50.1820">
    <property type="entry name" value="alpha/beta hydrolase"/>
    <property type="match status" value="2"/>
</dbReference>
<keyword evidence="2 3" id="KW-0378">Hydrolase</keyword>
<dbReference type="SUPFAM" id="SSF53474">
    <property type="entry name" value="alpha/beta-Hydrolases"/>
    <property type="match status" value="1"/>
</dbReference>
<sequence length="447" mass="50239">MAQIIITTKYGQIEGIREEGCIVFKGIPYAKPPIGDLRFAAPVEPEAFKGIYKADYFGNRCPQTQRDFPQDIYKKEFYSEPVYATPISEDSLSLNIWVPDKVCEGKLPVAFYIHGGAFLGGTGHEVEFRTNAYAQRNVILITINYRLGLLGFFAHPWVYGEDAIACGNYAVLDQIAALKWVRMNIAEFGGDPNNITIFGQSAGAMSVQTLLSTSYTKGMFSKVIIQSAGGYPSVLQRDISLEEGFEIGKRAVELAGISSLKELRNLSIERILEIQESIIMESMQAGKGLPFAPVINGHVLENGYNWLAENAKTHDVPTMIGSTRNDIMVNEEEIRNCNSKMKQSCIGWSFMQEKIGRVPSYVYYFRRDLPGDTSGAFHSSELWYMFGTLKNCWRPMTDGDYELSNRMLGYWTNFMKTGNPNDGILTEWKTCSSKDTFVMELDAKLKH</sequence>
<evidence type="ECO:0000313" key="5">
    <source>
        <dbReference type="EMBL" id="MEF2112229.1"/>
    </source>
</evidence>
<dbReference type="PANTHER" id="PTHR11559">
    <property type="entry name" value="CARBOXYLESTERASE"/>
    <property type="match status" value="1"/>
</dbReference>
<comment type="similarity">
    <text evidence="1 3">Belongs to the type-B carboxylesterase/lipase family.</text>
</comment>
<evidence type="ECO:0000256" key="1">
    <source>
        <dbReference type="ARBA" id="ARBA00005964"/>
    </source>
</evidence>
<dbReference type="InterPro" id="IPR050309">
    <property type="entry name" value="Type-B_Carboxylest/Lipase"/>
</dbReference>
<dbReference type="InterPro" id="IPR019826">
    <property type="entry name" value="Carboxylesterase_B_AS"/>
</dbReference>
<reference evidence="5 6" key="1">
    <citation type="submission" date="2023-11" db="EMBL/GenBank/DDBJ databases">
        <title>Draft genome sequence of a psychrophilic Clostridium strain from permafrost water brine.</title>
        <authorList>
            <person name="Shcherbakova V.A."/>
            <person name="Trubitsyn V.E."/>
            <person name="Zakharyuk A.G."/>
        </authorList>
    </citation>
    <scope>NUCLEOTIDE SEQUENCE [LARGE SCALE GENOMIC DNA]</scope>
    <source>
        <strain evidence="5 6">14F</strain>
    </source>
</reference>
<accession>A0ABU7UMY3</accession>
<dbReference type="EC" id="3.1.1.-" evidence="3"/>
<feature type="domain" description="Carboxylesterase type B" evidence="4">
    <location>
        <begin position="357"/>
        <end position="445"/>
    </location>
</feature>
<dbReference type="Pfam" id="PF00135">
    <property type="entry name" value="COesterase"/>
    <property type="match status" value="2"/>
</dbReference>
<dbReference type="InterPro" id="IPR029058">
    <property type="entry name" value="AB_hydrolase_fold"/>
</dbReference>
<proteinExistence type="inferred from homology"/>
<organism evidence="5 6">
    <name type="scientific">Clostridium frigoriphilum</name>
    <dbReference type="NCBI Taxonomy" id="443253"/>
    <lineage>
        <taxon>Bacteria</taxon>
        <taxon>Bacillati</taxon>
        <taxon>Bacillota</taxon>
        <taxon>Clostridia</taxon>
        <taxon>Eubacteriales</taxon>
        <taxon>Clostridiaceae</taxon>
        <taxon>Clostridium</taxon>
    </lineage>
</organism>
<feature type="domain" description="Carboxylesterase type B" evidence="4">
    <location>
        <begin position="4"/>
        <end position="343"/>
    </location>
</feature>
<dbReference type="RefSeq" id="WP_253201701.1">
    <property type="nucleotide sequence ID" value="NZ_JAZHFS010000006.1"/>
</dbReference>
<dbReference type="Proteomes" id="UP001498469">
    <property type="component" value="Unassembled WGS sequence"/>
</dbReference>
<evidence type="ECO:0000313" key="6">
    <source>
        <dbReference type="Proteomes" id="UP001498469"/>
    </source>
</evidence>
<name>A0ABU7UMY3_9CLOT</name>
<evidence type="ECO:0000256" key="2">
    <source>
        <dbReference type="ARBA" id="ARBA00022801"/>
    </source>
</evidence>
<dbReference type="PROSITE" id="PS00122">
    <property type="entry name" value="CARBOXYLESTERASE_B_1"/>
    <property type="match status" value="1"/>
</dbReference>
<comment type="caution">
    <text evidence="5">The sequence shown here is derived from an EMBL/GenBank/DDBJ whole genome shotgun (WGS) entry which is preliminary data.</text>
</comment>
<dbReference type="EMBL" id="JAZHFS010000006">
    <property type="protein sequence ID" value="MEF2112229.1"/>
    <property type="molecule type" value="Genomic_DNA"/>
</dbReference>
<protein>
    <recommendedName>
        <fullName evidence="3">Carboxylic ester hydrolase</fullName>
        <ecNumber evidence="3">3.1.1.-</ecNumber>
    </recommendedName>
</protein>
<evidence type="ECO:0000259" key="4">
    <source>
        <dbReference type="Pfam" id="PF00135"/>
    </source>
</evidence>